<dbReference type="GO" id="GO:0030246">
    <property type="term" value="F:carbohydrate binding"/>
    <property type="evidence" value="ECO:0007669"/>
    <property type="project" value="UniProtKB-KW"/>
</dbReference>
<evidence type="ECO:0000259" key="24">
    <source>
        <dbReference type="PROSITE" id="PS50927"/>
    </source>
</evidence>
<dbReference type="Gene3D" id="2.90.10.10">
    <property type="entry name" value="Bulb-type lectin domain"/>
    <property type="match status" value="1"/>
</dbReference>
<dbReference type="Pfam" id="PF01453">
    <property type="entry name" value="B_lectin"/>
    <property type="match status" value="1"/>
</dbReference>
<dbReference type="InterPro" id="IPR017441">
    <property type="entry name" value="Protein_kinase_ATP_BS"/>
</dbReference>
<dbReference type="InterPro" id="IPR051343">
    <property type="entry name" value="G-type_lectin_kinases/EP1-like"/>
</dbReference>
<keyword evidence="2 19" id="KW-0723">Serine/threonine-protein kinase</keyword>
<dbReference type="PANTHER" id="PTHR47976">
    <property type="entry name" value="G-TYPE LECTIN S-RECEPTOR-LIKE SERINE/THREONINE-PROTEIN KINASE SD2-5"/>
    <property type="match status" value="1"/>
</dbReference>
<evidence type="ECO:0000256" key="9">
    <source>
        <dbReference type="ARBA" id="ARBA00022741"/>
    </source>
</evidence>
<dbReference type="CDD" id="cd01098">
    <property type="entry name" value="PAN_AP_plant"/>
    <property type="match status" value="1"/>
</dbReference>
<dbReference type="InterPro" id="IPR036426">
    <property type="entry name" value="Bulb-type_lectin_dom_sf"/>
</dbReference>
<name>A0AAN8YWR2_9MAGN</name>
<sequence length="848" mass="93893">MKITWSFSRPVPLILIISSSLYLINGESFDYPEANLSTSWTNSPSAPHSVNFSDGSTVRSILLRGSFGPRYACGFFCNGSCDTYLFAIFIVQTDSASYITMPSIGFPQVVWSANRDRPVRLNATLLLKSDGDLVLQDVDGTVAWSTNTSAKSIAGLNLTETGNLVLFDEKGTTIWQSFDHPTDVLVPGQSLVIGNYLTASVSNTNWTNGGLYSLSVTSEGLFAYVGSNPPQAYYFKLVSGNKTSNVPSYVKFLNGSLALFVLSAEPSEPDEVISVPQASSAQYMKLGSDGHLRVYQWGDKWAEVADLLTGYLGECNYPLVCGTYGICSNNGQCSCPASANGGTSYFRQKDYRQPSLGCSEITPLTCVEQQNHELLELDDIRYFIYDGYNGINNPDMTGVDMESCKQGCLRNCSCKAALFQYGYNSSNGDCYLPSEVFSLMNNVEETTHYNSSAFLKVQNVQSGTVPKKKTSHMALIAGLSVGVLSTVACILGILMYLYKRGNSEEAEEDYLDQVPGLPTRFSYEVLKSATSDFSKKLGEGGFGSVYEGTLGDGTKVAVKLLEGLGQVKKSFLVEVEIIGSIHHVNLVRLIGFCADKSHRLLVYEFMCNGSLDKWIFPKNQAFSLDWKHRWKIIFDIARGLAYLHEDCRQKIIHLDIKPQNILLDESFNAKVSDFGLSKLIDKDQSQVMTAMRGTPGYLAPEWLSSIITEKVDVYGFGVVVLEIVCGRKNLDRYQPEEGMHLLSLFKQKLEEDRLMDMVDKHNEDMQYNEREIVKVMRLAAWCLQSDFTKRPSMSMVVKVMEGVMDVEENLDYGFSFSQLPKPMEAVGRIDAKFAATSPLLPSVLSGPR</sequence>
<dbReference type="CDD" id="cd14066">
    <property type="entry name" value="STKc_IRAK"/>
    <property type="match status" value="1"/>
</dbReference>
<evidence type="ECO:0000256" key="5">
    <source>
        <dbReference type="ARBA" id="ARBA00022679"/>
    </source>
</evidence>
<dbReference type="PANTHER" id="PTHR47976:SF30">
    <property type="entry name" value="RECEPTOR-LIKE SERINE_THREONINE-PROTEIN KINASE"/>
    <property type="match status" value="1"/>
</dbReference>
<dbReference type="SUPFAM" id="SSF56112">
    <property type="entry name" value="Protein kinase-like (PK-like)"/>
    <property type="match status" value="1"/>
</dbReference>
<dbReference type="Pfam" id="PF08276">
    <property type="entry name" value="PAN_2"/>
    <property type="match status" value="1"/>
</dbReference>
<dbReference type="Proteomes" id="UP001370490">
    <property type="component" value="Unassembled WGS sequence"/>
</dbReference>
<dbReference type="SMART" id="SM00220">
    <property type="entry name" value="S_TKc"/>
    <property type="match status" value="1"/>
</dbReference>
<feature type="domain" description="Protein kinase" evidence="23">
    <location>
        <begin position="531"/>
        <end position="803"/>
    </location>
</feature>
<feature type="binding site" evidence="20">
    <location>
        <position position="559"/>
    </location>
    <ligand>
        <name>ATP</name>
        <dbReference type="ChEBI" id="CHEBI:30616"/>
    </ligand>
</feature>
<evidence type="ECO:0000313" key="26">
    <source>
        <dbReference type="Proteomes" id="UP001370490"/>
    </source>
</evidence>
<keyword evidence="13 21" id="KW-0472">Membrane</keyword>
<dbReference type="FunFam" id="3.30.200.20:FF:000178">
    <property type="entry name" value="serine/threonine-protein kinase PBS1-like"/>
    <property type="match status" value="1"/>
</dbReference>
<dbReference type="GO" id="GO:0004674">
    <property type="term" value="F:protein serine/threonine kinase activity"/>
    <property type="evidence" value="ECO:0007669"/>
    <property type="project" value="UniProtKB-KW"/>
</dbReference>
<keyword evidence="4" id="KW-0597">Phosphoprotein</keyword>
<evidence type="ECO:0000256" key="4">
    <source>
        <dbReference type="ARBA" id="ARBA00022553"/>
    </source>
</evidence>
<evidence type="ECO:0000256" key="17">
    <source>
        <dbReference type="ARBA" id="ARBA00047899"/>
    </source>
</evidence>
<accession>A0AAN8YWR2</accession>
<dbReference type="PIRSF" id="PIRSF000641">
    <property type="entry name" value="SRK"/>
    <property type="match status" value="1"/>
</dbReference>
<comment type="caution">
    <text evidence="25">The sequence shown here is derived from an EMBL/GenBank/DDBJ whole genome shotgun (WGS) entry which is preliminary data.</text>
</comment>
<comment type="catalytic activity">
    <reaction evidence="17 19">
        <text>L-threonyl-[protein] + ATP = O-phospho-L-threonyl-[protein] + ADP + H(+)</text>
        <dbReference type="Rhea" id="RHEA:46608"/>
        <dbReference type="Rhea" id="RHEA-COMP:11060"/>
        <dbReference type="Rhea" id="RHEA-COMP:11605"/>
        <dbReference type="ChEBI" id="CHEBI:15378"/>
        <dbReference type="ChEBI" id="CHEBI:30013"/>
        <dbReference type="ChEBI" id="CHEBI:30616"/>
        <dbReference type="ChEBI" id="CHEBI:61977"/>
        <dbReference type="ChEBI" id="CHEBI:456216"/>
        <dbReference type="EC" id="2.7.11.1"/>
    </reaction>
</comment>
<keyword evidence="6 21" id="KW-0812">Transmembrane</keyword>
<dbReference type="CDD" id="cd00028">
    <property type="entry name" value="B_lectin"/>
    <property type="match status" value="1"/>
</dbReference>
<gene>
    <name evidence="25" type="ORF">RJ641_016361</name>
</gene>
<evidence type="ECO:0000256" key="14">
    <source>
        <dbReference type="ARBA" id="ARBA00023157"/>
    </source>
</evidence>
<evidence type="ECO:0000256" key="16">
    <source>
        <dbReference type="ARBA" id="ARBA00023180"/>
    </source>
</evidence>
<keyword evidence="8" id="KW-0430">Lectin</keyword>
<proteinExistence type="inferred from homology"/>
<comment type="similarity">
    <text evidence="19">Belongs to the protein kinase superfamily. Ser/Thr protein kinase family.</text>
</comment>
<dbReference type="InterPro" id="IPR003609">
    <property type="entry name" value="Pan_app"/>
</dbReference>
<dbReference type="InterPro" id="IPR008271">
    <property type="entry name" value="Ser/Thr_kinase_AS"/>
</dbReference>
<comment type="catalytic activity">
    <reaction evidence="18 19">
        <text>L-seryl-[protein] + ATP = O-phospho-L-seryl-[protein] + ADP + H(+)</text>
        <dbReference type="Rhea" id="RHEA:17989"/>
        <dbReference type="Rhea" id="RHEA-COMP:9863"/>
        <dbReference type="Rhea" id="RHEA-COMP:11604"/>
        <dbReference type="ChEBI" id="CHEBI:15378"/>
        <dbReference type="ChEBI" id="CHEBI:29999"/>
        <dbReference type="ChEBI" id="CHEBI:30616"/>
        <dbReference type="ChEBI" id="CHEBI:83421"/>
        <dbReference type="ChEBI" id="CHEBI:456216"/>
        <dbReference type="EC" id="2.7.11.1"/>
    </reaction>
</comment>
<evidence type="ECO:0000256" key="7">
    <source>
        <dbReference type="ARBA" id="ARBA00022729"/>
    </source>
</evidence>
<dbReference type="PROSITE" id="PS00107">
    <property type="entry name" value="PROTEIN_KINASE_ATP"/>
    <property type="match status" value="1"/>
</dbReference>
<dbReference type="EC" id="2.7.11.1" evidence="19"/>
<dbReference type="PROSITE" id="PS50927">
    <property type="entry name" value="BULB_LECTIN"/>
    <property type="match status" value="1"/>
</dbReference>
<feature type="chain" id="PRO_5042984550" description="Receptor-like serine/threonine-protein kinase" evidence="22">
    <location>
        <begin position="27"/>
        <end position="848"/>
    </location>
</feature>
<evidence type="ECO:0000259" key="23">
    <source>
        <dbReference type="PROSITE" id="PS50011"/>
    </source>
</evidence>
<evidence type="ECO:0000256" key="20">
    <source>
        <dbReference type="PROSITE-ProRule" id="PRU10141"/>
    </source>
</evidence>
<dbReference type="Gene3D" id="1.10.510.10">
    <property type="entry name" value="Transferase(Phosphotransferase) domain 1"/>
    <property type="match status" value="1"/>
</dbReference>
<evidence type="ECO:0000256" key="3">
    <source>
        <dbReference type="ARBA" id="ARBA00022536"/>
    </source>
</evidence>
<keyword evidence="26" id="KW-1185">Reference proteome</keyword>
<evidence type="ECO:0000256" key="19">
    <source>
        <dbReference type="PIRNR" id="PIRNR000641"/>
    </source>
</evidence>
<evidence type="ECO:0000256" key="1">
    <source>
        <dbReference type="ARBA" id="ARBA00004479"/>
    </source>
</evidence>
<evidence type="ECO:0000256" key="8">
    <source>
        <dbReference type="ARBA" id="ARBA00022734"/>
    </source>
</evidence>
<keyword evidence="9 19" id="KW-0547">Nucleotide-binding</keyword>
<protein>
    <recommendedName>
        <fullName evidence="19">Receptor-like serine/threonine-protein kinase</fullName>
        <ecNumber evidence="19">2.7.11.1</ecNumber>
    </recommendedName>
</protein>
<dbReference type="GO" id="GO:0005524">
    <property type="term" value="F:ATP binding"/>
    <property type="evidence" value="ECO:0007669"/>
    <property type="project" value="UniProtKB-UniRule"/>
</dbReference>
<reference evidence="25 26" key="1">
    <citation type="submission" date="2023-12" db="EMBL/GenBank/DDBJ databases">
        <title>A high-quality genome assembly for Dillenia turbinata (Dilleniales).</title>
        <authorList>
            <person name="Chanderbali A."/>
        </authorList>
    </citation>
    <scope>NUCLEOTIDE SEQUENCE [LARGE SCALE GENOMIC DNA]</scope>
    <source>
        <strain evidence="25">LSX21</strain>
        <tissue evidence="25">Leaf</tissue>
    </source>
</reference>
<keyword evidence="5 19" id="KW-0808">Transferase</keyword>
<evidence type="ECO:0000256" key="10">
    <source>
        <dbReference type="ARBA" id="ARBA00022777"/>
    </source>
</evidence>
<evidence type="ECO:0000256" key="21">
    <source>
        <dbReference type="SAM" id="Phobius"/>
    </source>
</evidence>
<evidence type="ECO:0000256" key="2">
    <source>
        <dbReference type="ARBA" id="ARBA00022527"/>
    </source>
</evidence>
<dbReference type="Gene3D" id="3.30.200.20">
    <property type="entry name" value="Phosphorylase Kinase, domain 1"/>
    <property type="match status" value="1"/>
</dbReference>
<dbReference type="InterPro" id="IPR001480">
    <property type="entry name" value="Bulb-type_lectin_dom"/>
</dbReference>
<dbReference type="InterPro" id="IPR011009">
    <property type="entry name" value="Kinase-like_dom_sf"/>
</dbReference>
<dbReference type="PROSITE" id="PS00108">
    <property type="entry name" value="PROTEIN_KINASE_ST"/>
    <property type="match status" value="1"/>
</dbReference>
<keyword evidence="10 19" id="KW-0418">Kinase</keyword>
<dbReference type="AlphaFoldDB" id="A0AAN8YWR2"/>
<keyword evidence="14" id="KW-1015">Disulfide bond</keyword>
<evidence type="ECO:0000256" key="12">
    <source>
        <dbReference type="ARBA" id="ARBA00022989"/>
    </source>
</evidence>
<dbReference type="PROSITE" id="PS50011">
    <property type="entry name" value="PROTEIN_KINASE_DOM"/>
    <property type="match status" value="1"/>
</dbReference>
<keyword evidence="3" id="KW-0245">EGF-like domain</keyword>
<dbReference type="FunFam" id="2.90.10.30:FF:000003">
    <property type="entry name" value="Os04g0303100 protein"/>
    <property type="match status" value="1"/>
</dbReference>
<keyword evidence="12 21" id="KW-1133">Transmembrane helix</keyword>
<dbReference type="InterPro" id="IPR024171">
    <property type="entry name" value="SRK-like_kinase"/>
</dbReference>
<evidence type="ECO:0000256" key="13">
    <source>
        <dbReference type="ARBA" id="ARBA00023136"/>
    </source>
</evidence>
<feature type="transmembrane region" description="Helical" evidence="21">
    <location>
        <begin position="473"/>
        <end position="498"/>
    </location>
</feature>
<evidence type="ECO:0000256" key="11">
    <source>
        <dbReference type="ARBA" id="ARBA00022840"/>
    </source>
</evidence>
<evidence type="ECO:0000256" key="22">
    <source>
        <dbReference type="SAM" id="SignalP"/>
    </source>
</evidence>
<dbReference type="SUPFAM" id="SSF51110">
    <property type="entry name" value="alpha-D-mannose-specific plant lectins"/>
    <property type="match status" value="1"/>
</dbReference>
<evidence type="ECO:0000256" key="6">
    <source>
        <dbReference type="ARBA" id="ARBA00022692"/>
    </source>
</evidence>
<dbReference type="FunFam" id="2.90.10.10:FF:000039">
    <property type="entry name" value="G-type lectin S-receptor-like serine/threonine-protein kinase SD2-5"/>
    <property type="match status" value="1"/>
</dbReference>
<dbReference type="FunFam" id="1.10.510.10:FF:000248">
    <property type="entry name" value="S-receptor-like kinase 5"/>
    <property type="match status" value="1"/>
</dbReference>
<keyword evidence="11 19" id="KW-0067">ATP-binding</keyword>
<keyword evidence="16" id="KW-0325">Glycoprotein</keyword>
<keyword evidence="7 22" id="KW-0732">Signal</keyword>
<organism evidence="25 26">
    <name type="scientific">Dillenia turbinata</name>
    <dbReference type="NCBI Taxonomy" id="194707"/>
    <lineage>
        <taxon>Eukaryota</taxon>
        <taxon>Viridiplantae</taxon>
        <taxon>Streptophyta</taxon>
        <taxon>Embryophyta</taxon>
        <taxon>Tracheophyta</taxon>
        <taxon>Spermatophyta</taxon>
        <taxon>Magnoliopsida</taxon>
        <taxon>eudicotyledons</taxon>
        <taxon>Gunneridae</taxon>
        <taxon>Pentapetalae</taxon>
        <taxon>Dilleniales</taxon>
        <taxon>Dilleniaceae</taxon>
        <taxon>Dillenia</taxon>
    </lineage>
</organism>
<evidence type="ECO:0000256" key="18">
    <source>
        <dbReference type="ARBA" id="ARBA00048679"/>
    </source>
</evidence>
<dbReference type="EMBL" id="JBAMMX010000022">
    <property type="protein sequence ID" value="KAK6917939.1"/>
    <property type="molecule type" value="Genomic_DNA"/>
</dbReference>
<comment type="subcellular location">
    <subcellularLocation>
        <location evidence="1">Membrane</location>
        <topology evidence="1">Single-pass type I membrane protein</topology>
    </subcellularLocation>
</comment>
<keyword evidence="15" id="KW-0675">Receptor</keyword>
<feature type="signal peptide" evidence="22">
    <location>
        <begin position="1"/>
        <end position="26"/>
    </location>
</feature>
<evidence type="ECO:0000256" key="15">
    <source>
        <dbReference type="ARBA" id="ARBA00023170"/>
    </source>
</evidence>
<dbReference type="InterPro" id="IPR000719">
    <property type="entry name" value="Prot_kinase_dom"/>
</dbReference>
<dbReference type="GO" id="GO:0016020">
    <property type="term" value="C:membrane"/>
    <property type="evidence" value="ECO:0007669"/>
    <property type="project" value="UniProtKB-SubCell"/>
</dbReference>
<dbReference type="SMART" id="SM00108">
    <property type="entry name" value="B_lectin"/>
    <property type="match status" value="1"/>
</dbReference>
<feature type="domain" description="Bulb-type lectin" evidence="24">
    <location>
        <begin position="49"/>
        <end position="179"/>
    </location>
</feature>
<evidence type="ECO:0000313" key="25">
    <source>
        <dbReference type="EMBL" id="KAK6917939.1"/>
    </source>
</evidence>
<dbReference type="Pfam" id="PF00069">
    <property type="entry name" value="Pkinase"/>
    <property type="match status" value="1"/>
</dbReference>